<accession>A0A6G1G897</accession>
<feature type="region of interest" description="Disordered" evidence="1">
    <location>
        <begin position="93"/>
        <end position="115"/>
    </location>
</feature>
<dbReference type="Pfam" id="PF16761">
    <property type="entry name" value="Clr2_transil"/>
    <property type="match status" value="1"/>
</dbReference>
<keyword evidence="4" id="KW-1185">Reference proteome</keyword>
<dbReference type="InterPro" id="IPR038986">
    <property type="entry name" value="Clr2"/>
</dbReference>
<dbReference type="Proteomes" id="UP000504638">
    <property type="component" value="Unplaced"/>
</dbReference>
<feature type="domain" description="Cryptic loci regulator 2 N-terminal" evidence="2">
    <location>
        <begin position="76"/>
        <end position="156"/>
    </location>
</feature>
<evidence type="ECO:0000313" key="3">
    <source>
        <dbReference type="EMBL" id="KAF1814120.1"/>
    </source>
</evidence>
<dbReference type="AlphaFoldDB" id="A0A6G1G897"/>
<evidence type="ECO:0000256" key="1">
    <source>
        <dbReference type="SAM" id="MobiDB-lite"/>
    </source>
</evidence>
<sequence length="160" mass="18660">MTEFQIIYIRRSDGQKMVAGKPNYPHNGQLNQKEQANGSKDYYHRLDEDSTKHRDWRKKLGAMMAKRKGLLDDKGYILAWLPEHYELWEHIKTRPSDSSPSKSHAGGGHDRQDAYLYGHPLGTTKRFRSPKDFYHHLLWLSEDEEGNPDNCYCRACAPPE</sequence>
<protein>
    <recommendedName>
        <fullName evidence="2">Cryptic loci regulator 2 N-terminal domain-containing protein</fullName>
    </recommendedName>
</protein>
<dbReference type="RefSeq" id="XP_033535751.1">
    <property type="nucleotide sequence ID" value="XM_033675589.1"/>
</dbReference>
<dbReference type="GO" id="GO:0030466">
    <property type="term" value="P:silent mating-type cassette heterochromatin formation"/>
    <property type="evidence" value="ECO:0007669"/>
    <property type="project" value="TreeGrafter"/>
</dbReference>
<reference evidence="5" key="2">
    <citation type="submission" date="2020-04" db="EMBL/GenBank/DDBJ databases">
        <authorList>
            <consortium name="NCBI Genome Project"/>
        </authorList>
    </citation>
    <scope>NUCLEOTIDE SEQUENCE</scope>
    <source>
        <strain evidence="5">CBS 781.70</strain>
    </source>
</reference>
<name>A0A6G1G897_9PEZI</name>
<dbReference type="OrthoDB" id="2421327at2759"/>
<dbReference type="PANTHER" id="PTHR38046:SF1">
    <property type="entry name" value="CRYPTIC LOCI REGULATOR 2"/>
    <property type="match status" value="1"/>
</dbReference>
<reference evidence="5" key="3">
    <citation type="submission" date="2025-04" db="UniProtKB">
        <authorList>
            <consortium name="RefSeq"/>
        </authorList>
    </citation>
    <scope>IDENTIFICATION</scope>
    <source>
        <strain evidence="5">CBS 781.70</strain>
    </source>
</reference>
<proteinExistence type="predicted"/>
<gene>
    <name evidence="3 5" type="ORF">P152DRAFT_374770</name>
</gene>
<dbReference type="EMBL" id="ML975153">
    <property type="protein sequence ID" value="KAF1814120.1"/>
    <property type="molecule type" value="Genomic_DNA"/>
</dbReference>
<reference evidence="3 5" key="1">
    <citation type="submission" date="2020-01" db="EMBL/GenBank/DDBJ databases">
        <authorList>
            <consortium name="DOE Joint Genome Institute"/>
            <person name="Haridas S."/>
            <person name="Albert R."/>
            <person name="Binder M."/>
            <person name="Bloem J."/>
            <person name="Labutti K."/>
            <person name="Salamov A."/>
            <person name="Andreopoulos B."/>
            <person name="Baker S.E."/>
            <person name="Barry K."/>
            <person name="Bills G."/>
            <person name="Bluhm B.H."/>
            <person name="Cannon C."/>
            <person name="Castanera R."/>
            <person name="Culley D.E."/>
            <person name="Daum C."/>
            <person name="Ezra D."/>
            <person name="Gonzalez J.B."/>
            <person name="Henrissat B."/>
            <person name="Kuo A."/>
            <person name="Liang C."/>
            <person name="Lipzen A."/>
            <person name="Lutzoni F."/>
            <person name="Magnuson J."/>
            <person name="Mondo S."/>
            <person name="Nolan M."/>
            <person name="Ohm R."/>
            <person name="Pangilinan J."/>
            <person name="Park H.-J."/>
            <person name="Ramirez L."/>
            <person name="Alfaro M."/>
            <person name="Sun H."/>
            <person name="Tritt A."/>
            <person name="Yoshinaga Y."/>
            <person name="Zwiers L.-H."/>
            <person name="Turgeon B.G."/>
            <person name="Goodwin S.B."/>
            <person name="Spatafora J.W."/>
            <person name="Crous P.W."/>
            <person name="Grigoriev I.V."/>
        </authorList>
    </citation>
    <scope>NUCLEOTIDE SEQUENCE</scope>
    <source>
        <strain evidence="3 5">CBS 781.70</strain>
    </source>
</reference>
<dbReference type="GO" id="GO:0070824">
    <property type="term" value="C:SHREC complex"/>
    <property type="evidence" value="ECO:0007669"/>
    <property type="project" value="InterPro"/>
</dbReference>
<dbReference type="GeneID" id="54416159"/>
<organism evidence="3">
    <name type="scientific">Eremomyces bilateralis CBS 781.70</name>
    <dbReference type="NCBI Taxonomy" id="1392243"/>
    <lineage>
        <taxon>Eukaryota</taxon>
        <taxon>Fungi</taxon>
        <taxon>Dikarya</taxon>
        <taxon>Ascomycota</taxon>
        <taxon>Pezizomycotina</taxon>
        <taxon>Dothideomycetes</taxon>
        <taxon>Dothideomycetes incertae sedis</taxon>
        <taxon>Eremomycetales</taxon>
        <taxon>Eremomycetaceae</taxon>
        <taxon>Eremomyces</taxon>
    </lineage>
</organism>
<dbReference type="PANTHER" id="PTHR38046">
    <property type="entry name" value="CRYPTIC LOCI REGULATOR 2"/>
    <property type="match status" value="1"/>
</dbReference>
<dbReference type="GO" id="GO:0031934">
    <property type="term" value="C:mating-type region heterochromatin"/>
    <property type="evidence" value="ECO:0007669"/>
    <property type="project" value="TreeGrafter"/>
</dbReference>
<dbReference type="InterPro" id="IPR031915">
    <property type="entry name" value="Clr2_N"/>
</dbReference>
<evidence type="ECO:0000313" key="5">
    <source>
        <dbReference type="RefSeq" id="XP_033535751.1"/>
    </source>
</evidence>
<evidence type="ECO:0000313" key="4">
    <source>
        <dbReference type="Proteomes" id="UP000504638"/>
    </source>
</evidence>
<feature type="non-terminal residue" evidence="3">
    <location>
        <position position="160"/>
    </location>
</feature>
<evidence type="ECO:0000259" key="2">
    <source>
        <dbReference type="Pfam" id="PF16761"/>
    </source>
</evidence>
<dbReference type="GO" id="GO:0033553">
    <property type="term" value="C:rDNA heterochromatin"/>
    <property type="evidence" value="ECO:0007669"/>
    <property type="project" value="TreeGrafter"/>
</dbReference>